<reference evidence="5 6" key="1">
    <citation type="submission" date="2020-08" db="EMBL/GenBank/DDBJ databases">
        <title>Sequencing the genomes of 1000 actinobacteria strains.</title>
        <authorList>
            <person name="Klenk H.-P."/>
        </authorList>
    </citation>
    <scope>NUCLEOTIDE SEQUENCE [LARGE SCALE GENOMIC DNA]</scope>
    <source>
        <strain evidence="5 6">DSM 43582</strain>
    </source>
</reference>
<evidence type="ECO:0000256" key="3">
    <source>
        <dbReference type="ARBA" id="ARBA00023163"/>
    </source>
</evidence>
<name>A0A7W9UGU9_9NOCA</name>
<dbReference type="InterPro" id="IPR050204">
    <property type="entry name" value="AraC_XylS_family_regulators"/>
</dbReference>
<accession>A0A7W9UGU9</accession>
<dbReference type="AlphaFoldDB" id="A0A7W9UGU9"/>
<evidence type="ECO:0000313" key="6">
    <source>
        <dbReference type="Proteomes" id="UP000540412"/>
    </source>
</evidence>
<keyword evidence="3" id="KW-0804">Transcription</keyword>
<evidence type="ECO:0000256" key="2">
    <source>
        <dbReference type="ARBA" id="ARBA00023125"/>
    </source>
</evidence>
<dbReference type="InterPro" id="IPR018060">
    <property type="entry name" value="HTH_AraC"/>
</dbReference>
<dbReference type="EMBL" id="JACHIT010000001">
    <property type="protein sequence ID" value="MBB5912679.1"/>
    <property type="molecule type" value="Genomic_DNA"/>
</dbReference>
<keyword evidence="6" id="KW-1185">Reference proteome</keyword>
<dbReference type="PROSITE" id="PS00041">
    <property type="entry name" value="HTH_ARAC_FAMILY_1"/>
    <property type="match status" value="1"/>
</dbReference>
<sequence>MPLVLDTETVDATDRAELTAAALEMNSAPMHLKLAGPGTRVSARLENWELGATNFSRLRVTGFATVRSPKLIRVSPSPKLLLIYLRQTAIHWAQGEVRQAVAPNQLFIVDLNTPYEAEWSGGKMTGLEVPLDQLALPADTIQLAMPQLQASPVYQLFVRQLAYMDEDADALYADPAASFLGDACVEIVRAMLGSAAGSGTADGTALPADILFTQIRHYIRRHLDDPNLDATRIARAHHVSVRYLYKLCARAGLRLEQWIISQRLHRARADLARPELRHHTIAVIAYRHGFRDATHFTRRFRAAYGMTPVHWRRIALDGKP</sequence>
<dbReference type="Pfam" id="PF12833">
    <property type="entry name" value="HTH_18"/>
    <property type="match status" value="1"/>
</dbReference>
<evidence type="ECO:0000259" key="4">
    <source>
        <dbReference type="PROSITE" id="PS01124"/>
    </source>
</evidence>
<evidence type="ECO:0000256" key="1">
    <source>
        <dbReference type="ARBA" id="ARBA00023015"/>
    </source>
</evidence>
<dbReference type="PROSITE" id="PS01124">
    <property type="entry name" value="HTH_ARAC_FAMILY_2"/>
    <property type="match status" value="1"/>
</dbReference>
<gene>
    <name evidence="5" type="ORF">BJY24_001546</name>
</gene>
<dbReference type="InterPro" id="IPR009057">
    <property type="entry name" value="Homeodomain-like_sf"/>
</dbReference>
<dbReference type="RefSeq" id="WP_040750563.1">
    <property type="nucleotide sequence ID" value="NZ_JACHIT010000001.1"/>
</dbReference>
<dbReference type="Proteomes" id="UP000540412">
    <property type="component" value="Unassembled WGS sequence"/>
</dbReference>
<dbReference type="SMART" id="SM00342">
    <property type="entry name" value="HTH_ARAC"/>
    <property type="match status" value="1"/>
</dbReference>
<keyword evidence="2 5" id="KW-0238">DNA-binding</keyword>
<dbReference type="Pfam" id="PF14525">
    <property type="entry name" value="AraC_binding_2"/>
    <property type="match status" value="1"/>
</dbReference>
<dbReference type="InterPro" id="IPR018062">
    <property type="entry name" value="HTH_AraC-typ_CS"/>
</dbReference>
<dbReference type="InterPro" id="IPR035418">
    <property type="entry name" value="AraC-bd_2"/>
</dbReference>
<comment type="caution">
    <text evidence="5">The sequence shown here is derived from an EMBL/GenBank/DDBJ whole genome shotgun (WGS) entry which is preliminary data.</text>
</comment>
<protein>
    <submittedName>
        <fullName evidence="5">AraC-like DNA-binding protein</fullName>
    </submittedName>
</protein>
<feature type="domain" description="HTH araC/xylS-type" evidence="4">
    <location>
        <begin position="213"/>
        <end position="314"/>
    </location>
</feature>
<dbReference type="GO" id="GO:0003700">
    <property type="term" value="F:DNA-binding transcription factor activity"/>
    <property type="evidence" value="ECO:0007669"/>
    <property type="project" value="InterPro"/>
</dbReference>
<keyword evidence="1" id="KW-0805">Transcription regulation</keyword>
<dbReference type="PANTHER" id="PTHR46796:SF6">
    <property type="entry name" value="ARAC SUBFAMILY"/>
    <property type="match status" value="1"/>
</dbReference>
<dbReference type="Gene3D" id="1.10.10.60">
    <property type="entry name" value="Homeodomain-like"/>
    <property type="match status" value="1"/>
</dbReference>
<evidence type="ECO:0000313" key="5">
    <source>
        <dbReference type="EMBL" id="MBB5912679.1"/>
    </source>
</evidence>
<proteinExistence type="predicted"/>
<dbReference type="PANTHER" id="PTHR46796">
    <property type="entry name" value="HTH-TYPE TRANSCRIPTIONAL ACTIVATOR RHAS-RELATED"/>
    <property type="match status" value="1"/>
</dbReference>
<dbReference type="SUPFAM" id="SSF46689">
    <property type="entry name" value="Homeodomain-like"/>
    <property type="match status" value="1"/>
</dbReference>
<organism evidence="5 6">
    <name type="scientific">Nocardia transvalensis</name>
    <dbReference type="NCBI Taxonomy" id="37333"/>
    <lineage>
        <taxon>Bacteria</taxon>
        <taxon>Bacillati</taxon>
        <taxon>Actinomycetota</taxon>
        <taxon>Actinomycetes</taxon>
        <taxon>Mycobacteriales</taxon>
        <taxon>Nocardiaceae</taxon>
        <taxon>Nocardia</taxon>
    </lineage>
</organism>
<dbReference type="GO" id="GO:0043565">
    <property type="term" value="F:sequence-specific DNA binding"/>
    <property type="evidence" value="ECO:0007669"/>
    <property type="project" value="InterPro"/>
</dbReference>